<feature type="compositionally biased region" description="Basic and acidic residues" evidence="1">
    <location>
        <begin position="199"/>
        <end position="209"/>
    </location>
</feature>
<gene>
    <name evidence="3" type="ORF">HHK36_016410</name>
</gene>
<feature type="transmembrane region" description="Helical" evidence="2">
    <location>
        <begin position="64"/>
        <end position="89"/>
    </location>
</feature>
<sequence length="460" mass="52451">MILFSYLMLRHSIKVQPVFITMRLYAPSDEMGFDQSHDLTRPYATSRVSSCEQRITKMRSLSSLGIGLSLVFGCLLLALVAELYYLLWWKKRITNREVEDDYSSSSARELFYLFCWKRPSSLSSTALNPQELCNSIRITDSCGNEPDTQLHSSSSKDLLLKPFGEDGVEAELMRLHNLSGPPRFLFTIKEETKEDLESEDGKSRGEKSRKGSRSRSLSDLLPTMETPFLTPLSSPPFLTPPLTPMDCYNHHGFNPYFESSTDAEVNRIRFSPPPKSKFLKDAEEKLYRRKLMEEAEKRVLKNGGFVKKDVMKALPTSSMVKDEEDGSFITIIVGKNKERDLHHHLPQYPSSSSQLCFPLHASFAVFNSHSGDFTLPFTVFNSHSGDFTLPLAVFNPRFSFPNDFFASDFTLPLAVFNSHSDAFTDTRTTYAWNVILLMNLLTQERLMLGTRHLAYESRKT</sequence>
<reference evidence="3 4" key="1">
    <citation type="submission" date="2020-04" db="EMBL/GenBank/DDBJ databases">
        <title>Plant Genome Project.</title>
        <authorList>
            <person name="Zhang R.-G."/>
        </authorList>
    </citation>
    <scope>NUCLEOTIDE SEQUENCE [LARGE SCALE GENOMIC DNA]</scope>
    <source>
        <strain evidence="3">YNK0</strain>
        <tissue evidence="3">Leaf</tissue>
    </source>
</reference>
<evidence type="ECO:0000313" key="3">
    <source>
        <dbReference type="EMBL" id="KAF8397493.1"/>
    </source>
</evidence>
<dbReference type="PANTHER" id="PTHR34054:SF2">
    <property type="entry name" value="EXPRESSED PROTEIN"/>
    <property type="match status" value="1"/>
</dbReference>
<keyword evidence="4" id="KW-1185">Reference proteome</keyword>
<comment type="caution">
    <text evidence="3">The sequence shown here is derived from an EMBL/GenBank/DDBJ whole genome shotgun (WGS) entry which is preliminary data.</text>
</comment>
<evidence type="ECO:0000256" key="1">
    <source>
        <dbReference type="SAM" id="MobiDB-lite"/>
    </source>
</evidence>
<dbReference type="PANTHER" id="PTHR34054">
    <property type="entry name" value="EXPRESSED PROTEIN"/>
    <property type="match status" value="1"/>
</dbReference>
<feature type="region of interest" description="Disordered" evidence="1">
    <location>
        <begin position="191"/>
        <end position="221"/>
    </location>
</feature>
<evidence type="ECO:0000256" key="2">
    <source>
        <dbReference type="SAM" id="Phobius"/>
    </source>
</evidence>
<keyword evidence="2" id="KW-1133">Transmembrane helix</keyword>
<dbReference type="OMA" id="EAWNDAN"/>
<keyword evidence="2" id="KW-0812">Transmembrane</keyword>
<protein>
    <submittedName>
        <fullName evidence="3">Uncharacterized protein</fullName>
    </submittedName>
</protein>
<dbReference type="OrthoDB" id="1707227at2759"/>
<organism evidence="3 4">
    <name type="scientific">Tetracentron sinense</name>
    <name type="common">Spur-leaf</name>
    <dbReference type="NCBI Taxonomy" id="13715"/>
    <lineage>
        <taxon>Eukaryota</taxon>
        <taxon>Viridiplantae</taxon>
        <taxon>Streptophyta</taxon>
        <taxon>Embryophyta</taxon>
        <taxon>Tracheophyta</taxon>
        <taxon>Spermatophyta</taxon>
        <taxon>Magnoliopsida</taxon>
        <taxon>Trochodendrales</taxon>
        <taxon>Trochodendraceae</taxon>
        <taxon>Tetracentron</taxon>
    </lineage>
</organism>
<dbReference type="InterPro" id="IPR045884">
    <property type="entry name" value="At5g59350-like"/>
</dbReference>
<evidence type="ECO:0000313" key="4">
    <source>
        <dbReference type="Proteomes" id="UP000655225"/>
    </source>
</evidence>
<accession>A0A834Z3C8</accession>
<keyword evidence="2" id="KW-0472">Membrane</keyword>
<dbReference type="Proteomes" id="UP000655225">
    <property type="component" value="Unassembled WGS sequence"/>
</dbReference>
<dbReference type="EMBL" id="JABCRI010000011">
    <property type="protein sequence ID" value="KAF8397493.1"/>
    <property type="molecule type" value="Genomic_DNA"/>
</dbReference>
<proteinExistence type="predicted"/>
<name>A0A834Z3C8_TETSI</name>
<dbReference type="AlphaFoldDB" id="A0A834Z3C8"/>